<dbReference type="PROSITE" id="PS50931">
    <property type="entry name" value="HTH_LYSR"/>
    <property type="match status" value="1"/>
</dbReference>
<gene>
    <name evidence="6" type="ORF">BJ998_002856</name>
</gene>
<evidence type="ECO:0000259" key="5">
    <source>
        <dbReference type="PROSITE" id="PS50931"/>
    </source>
</evidence>
<evidence type="ECO:0000313" key="7">
    <source>
        <dbReference type="Proteomes" id="UP000585638"/>
    </source>
</evidence>
<dbReference type="PANTHER" id="PTHR30346:SF28">
    <property type="entry name" value="HTH-TYPE TRANSCRIPTIONAL REGULATOR CYNR"/>
    <property type="match status" value="1"/>
</dbReference>
<dbReference type="InterPro" id="IPR005119">
    <property type="entry name" value="LysR_subst-bd"/>
</dbReference>
<sequence length="300" mass="31870">MTHEQLAAGLAPRLALLRALAAEQHVTRAADRLGVPQPTVSRWLAALSAELGTPVIVRNGRGVRLTRAGQILAEAAEQALGVLETGCRRAIGEADPERGQVVLAFLHTMGGVRVPELLRAFRAQHPEVRFALEQAAHEEMLARVRAGDVDLALTAPLPVDQPDLECQPLYEQPLLLTVPTGHPLAGRRRVRLAELADEQFVGMKAGYGLRRITDGLCEQAGFLPVLAFEGEEVDTVRGLVAAGLGVALLPQSDTALNGVVELALSPSASRTIGLVWSAAAPLPPAAELFRAFVSGSSERT</sequence>
<dbReference type="GO" id="GO:0032993">
    <property type="term" value="C:protein-DNA complex"/>
    <property type="evidence" value="ECO:0007669"/>
    <property type="project" value="TreeGrafter"/>
</dbReference>
<dbReference type="SUPFAM" id="SSF53850">
    <property type="entry name" value="Periplasmic binding protein-like II"/>
    <property type="match status" value="1"/>
</dbReference>
<dbReference type="AlphaFoldDB" id="A0A7W9KFH6"/>
<dbReference type="RefSeq" id="WP_184861925.1">
    <property type="nucleotide sequence ID" value="NZ_BAAAWY010000095.1"/>
</dbReference>
<name>A0A7W9KFH6_9PSEU</name>
<accession>A0A7W9KFH6</accession>
<evidence type="ECO:0000256" key="4">
    <source>
        <dbReference type="ARBA" id="ARBA00023163"/>
    </source>
</evidence>
<dbReference type="InterPro" id="IPR000847">
    <property type="entry name" value="LysR_HTH_N"/>
</dbReference>
<dbReference type="Pfam" id="PF03466">
    <property type="entry name" value="LysR_substrate"/>
    <property type="match status" value="1"/>
</dbReference>
<reference evidence="6 7" key="1">
    <citation type="submission" date="2020-08" db="EMBL/GenBank/DDBJ databases">
        <title>Sequencing the genomes of 1000 actinobacteria strains.</title>
        <authorList>
            <person name="Klenk H.-P."/>
        </authorList>
    </citation>
    <scope>NUCLEOTIDE SEQUENCE [LARGE SCALE GENOMIC DNA]</scope>
    <source>
        <strain evidence="6 7">DSM 43851</strain>
    </source>
</reference>
<keyword evidence="4" id="KW-0804">Transcription</keyword>
<dbReference type="GO" id="GO:0003700">
    <property type="term" value="F:DNA-binding transcription factor activity"/>
    <property type="evidence" value="ECO:0007669"/>
    <property type="project" value="InterPro"/>
</dbReference>
<keyword evidence="3 6" id="KW-0238">DNA-binding</keyword>
<evidence type="ECO:0000256" key="3">
    <source>
        <dbReference type="ARBA" id="ARBA00023125"/>
    </source>
</evidence>
<dbReference type="Gene3D" id="3.40.190.290">
    <property type="match status" value="1"/>
</dbReference>
<evidence type="ECO:0000313" key="6">
    <source>
        <dbReference type="EMBL" id="MBB5891660.1"/>
    </source>
</evidence>
<proteinExistence type="inferred from homology"/>
<dbReference type="CDD" id="cd08434">
    <property type="entry name" value="PBP2_GltC_like"/>
    <property type="match status" value="1"/>
</dbReference>
<feature type="domain" description="HTH lysR-type" evidence="5">
    <location>
        <begin position="14"/>
        <end position="66"/>
    </location>
</feature>
<evidence type="ECO:0000256" key="1">
    <source>
        <dbReference type="ARBA" id="ARBA00009437"/>
    </source>
</evidence>
<evidence type="ECO:0000256" key="2">
    <source>
        <dbReference type="ARBA" id="ARBA00023015"/>
    </source>
</evidence>
<dbReference type="EMBL" id="JACHIR010000001">
    <property type="protein sequence ID" value="MBB5891660.1"/>
    <property type="molecule type" value="Genomic_DNA"/>
</dbReference>
<comment type="caution">
    <text evidence="6">The sequence shown here is derived from an EMBL/GenBank/DDBJ whole genome shotgun (WGS) entry which is preliminary data.</text>
</comment>
<dbReference type="InterPro" id="IPR036390">
    <property type="entry name" value="WH_DNA-bd_sf"/>
</dbReference>
<organism evidence="6 7">
    <name type="scientific">Kutzneria kofuensis</name>
    <dbReference type="NCBI Taxonomy" id="103725"/>
    <lineage>
        <taxon>Bacteria</taxon>
        <taxon>Bacillati</taxon>
        <taxon>Actinomycetota</taxon>
        <taxon>Actinomycetes</taxon>
        <taxon>Pseudonocardiales</taxon>
        <taxon>Pseudonocardiaceae</taxon>
        <taxon>Kutzneria</taxon>
    </lineage>
</organism>
<protein>
    <submittedName>
        <fullName evidence="6">DNA-binding transcriptional LysR family regulator</fullName>
    </submittedName>
</protein>
<dbReference type="Proteomes" id="UP000585638">
    <property type="component" value="Unassembled WGS sequence"/>
</dbReference>
<dbReference type="GO" id="GO:0003677">
    <property type="term" value="F:DNA binding"/>
    <property type="evidence" value="ECO:0007669"/>
    <property type="project" value="UniProtKB-KW"/>
</dbReference>
<dbReference type="InterPro" id="IPR036388">
    <property type="entry name" value="WH-like_DNA-bd_sf"/>
</dbReference>
<dbReference type="Gene3D" id="1.10.10.10">
    <property type="entry name" value="Winged helix-like DNA-binding domain superfamily/Winged helix DNA-binding domain"/>
    <property type="match status" value="1"/>
</dbReference>
<dbReference type="SUPFAM" id="SSF46785">
    <property type="entry name" value="Winged helix' DNA-binding domain"/>
    <property type="match status" value="1"/>
</dbReference>
<keyword evidence="7" id="KW-1185">Reference proteome</keyword>
<dbReference type="Pfam" id="PF00126">
    <property type="entry name" value="HTH_1"/>
    <property type="match status" value="1"/>
</dbReference>
<comment type="similarity">
    <text evidence="1">Belongs to the LysR transcriptional regulatory family.</text>
</comment>
<dbReference type="PANTHER" id="PTHR30346">
    <property type="entry name" value="TRANSCRIPTIONAL DUAL REGULATOR HCAR-RELATED"/>
    <property type="match status" value="1"/>
</dbReference>
<keyword evidence="2" id="KW-0805">Transcription regulation</keyword>